<evidence type="ECO:0000313" key="4">
    <source>
        <dbReference type="Proteomes" id="UP000625711"/>
    </source>
</evidence>
<comment type="caution">
    <text evidence="3">The sequence shown here is derived from an EMBL/GenBank/DDBJ whole genome shotgun (WGS) entry which is preliminary data.</text>
</comment>
<feature type="compositionally biased region" description="Basic residues" evidence="1">
    <location>
        <begin position="17"/>
        <end position="26"/>
    </location>
</feature>
<feature type="transmembrane region" description="Helical" evidence="2">
    <location>
        <begin position="83"/>
        <end position="101"/>
    </location>
</feature>
<protein>
    <submittedName>
        <fullName evidence="3">Uncharacterized protein</fullName>
    </submittedName>
</protein>
<dbReference type="EMBL" id="JAACXV010000412">
    <property type="protein sequence ID" value="KAF7277886.1"/>
    <property type="molecule type" value="Genomic_DNA"/>
</dbReference>
<evidence type="ECO:0000313" key="3">
    <source>
        <dbReference type="EMBL" id="KAF7277886.1"/>
    </source>
</evidence>
<gene>
    <name evidence="3" type="ORF">GWI33_009140</name>
</gene>
<feature type="region of interest" description="Disordered" evidence="1">
    <location>
        <begin position="12"/>
        <end position="32"/>
    </location>
</feature>
<accession>A0A834MAK4</accession>
<dbReference type="Proteomes" id="UP000625711">
    <property type="component" value="Unassembled WGS sequence"/>
</dbReference>
<keyword evidence="2" id="KW-1133">Transmembrane helix</keyword>
<organism evidence="3 4">
    <name type="scientific">Rhynchophorus ferrugineus</name>
    <name type="common">Red palm weevil</name>
    <name type="synonym">Curculio ferrugineus</name>
    <dbReference type="NCBI Taxonomy" id="354439"/>
    <lineage>
        <taxon>Eukaryota</taxon>
        <taxon>Metazoa</taxon>
        <taxon>Ecdysozoa</taxon>
        <taxon>Arthropoda</taxon>
        <taxon>Hexapoda</taxon>
        <taxon>Insecta</taxon>
        <taxon>Pterygota</taxon>
        <taxon>Neoptera</taxon>
        <taxon>Endopterygota</taxon>
        <taxon>Coleoptera</taxon>
        <taxon>Polyphaga</taxon>
        <taxon>Cucujiformia</taxon>
        <taxon>Curculionidae</taxon>
        <taxon>Dryophthorinae</taxon>
        <taxon>Rhynchophorus</taxon>
    </lineage>
</organism>
<keyword evidence="4" id="KW-1185">Reference proteome</keyword>
<reference evidence="3" key="1">
    <citation type="submission" date="2020-08" db="EMBL/GenBank/DDBJ databases">
        <title>Genome sequencing and assembly of the red palm weevil Rhynchophorus ferrugineus.</title>
        <authorList>
            <person name="Dias G.B."/>
            <person name="Bergman C.M."/>
            <person name="Manee M."/>
        </authorList>
    </citation>
    <scope>NUCLEOTIDE SEQUENCE</scope>
    <source>
        <strain evidence="3">AA-2017</strain>
        <tissue evidence="3">Whole larva</tissue>
    </source>
</reference>
<keyword evidence="2" id="KW-0472">Membrane</keyword>
<proteinExistence type="predicted"/>
<evidence type="ECO:0000256" key="2">
    <source>
        <dbReference type="SAM" id="Phobius"/>
    </source>
</evidence>
<evidence type="ECO:0000256" key="1">
    <source>
        <dbReference type="SAM" id="MobiDB-lite"/>
    </source>
</evidence>
<name>A0A834MAK4_RHYFE</name>
<dbReference type="AlphaFoldDB" id="A0A834MAK4"/>
<keyword evidence="2" id="KW-0812">Transmembrane</keyword>
<sequence>MAPIEFVTDRRDEIRNAPHHRKRKRPSPPPPPLYARTLATTAAAAFFDMNGIHSRFRASIFMVLALPAAVSHKKRARLRATDLSAFGASVLFVYVLIFPIPPLGPSGDGGPYGRRRPQPTVVFGRVRRFGRKPLKTGQEFPRLSFVSVLDERDSNRQGGGRRPEDGRCYYFEVMVPLPFRDVTIIRSPPPAPKRPSGDLWTQCVVLASGPITAS</sequence>